<dbReference type="InterPro" id="IPR011990">
    <property type="entry name" value="TPR-like_helical_dom_sf"/>
</dbReference>
<organism evidence="2 3">
    <name type="scientific">Amycolatopsis cihanbeyliensis</name>
    <dbReference type="NCBI Taxonomy" id="1128664"/>
    <lineage>
        <taxon>Bacteria</taxon>
        <taxon>Bacillati</taxon>
        <taxon>Actinomycetota</taxon>
        <taxon>Actinomycetes</taxon>
        <taxon>Pseudonocardiales</taxon>
        <taxon>Pseudonocardiaceae</taxon>
        <taxon>Amycolatopsis</taxon>
    </lineage>
</organism>
<dbReference type="AlphaFoldDB" id="A0A542DS81"/>
<protein>
    <submittedName>
        <fullName evidence="2">Transcriptional regulator with XRE-family HTH domain</fullName>
    </submittedName>
</protein>
<dbReference type="EMBL" id="VFML01000001">
    <property type="protein sequence ID" value="TQJ05836.1"/>
    <property type="molecule type" value="Genomic_DNA"/>
</dbReference>
<comment type="caution">
    <text evidence="2">The sequence shown here is derived from an EMBL/GenBank/DDBJ whole genome shotgun (WGS) entry which is preliminary data.</text>
</comment>
<evidence type="ECO:0000313" key="3">
    <source>
        <dbReference type="Proteomes" id="UP000320876"/>
    </source>
</evidence>
<dbReference type="RefSeq" id="WP_246076632.1">
    <property type="nucleotide sequence ID" value="NZ_VFML01000001.1"/>
</dbReference>
<accession>A0A542DS81</accession>
<dbReference type="SUPFAM" id="SSF47413">
    <property type="entry name" value="lambda repressor-like DNA-binding domains"/>
    <property type="match status" value="1"/>
</dbReference>
<dbReference type="Proteomes" id="UP000320876">
    <property type="component" value="Unassembled WGS sequence"/>
</dbReference>
<evidence type="ECO:0000259" key="1">
    <source>
        <dbReference type="PROSITE" id="PS50943"/>
    </source>
</evidence>
<proteinExistence type="predicted"/>
<keyword evidence="3" id="KW-1185">Reference proteome</keyword>
<dbReference type="InterPro" id="IPR001387">
    <property type="entry name" value="Cro/C1-type_HTH"/>
</dbReference>
<dbReference type="Gene3D" id="1.10.260.40">
    <property type="entry name" value="lambda repressor-like DNA-binding domains"/>
    <property type="match status" value="1"/>
</dbReference>
<sequence>MGRSVMGDHVDLGERIRQLRGRLMSQRELADRAQVSVDLIRKLEQGRRHTASIGSLQRIAEALDVTIAELVGKRTTLRPSATDGGVVDIRRALTPVDDLLDSDVIDGEPLSLSEAERTVDYLWGAYWAGRYELLGSLLPNALTQLRATHHAAPTDQRPSTAHVLARAYQAAGDTLVHLGHQDAAFLAVREALRAARETDDVLLYAAMRVSVAWQLLVQGRYTESEQVAVIAARDIEPSGAVSESQLSGYGILTATAATAAARARKSHNTSELLAVAGDMAGRIRYERTDHQTTFGPAKVAMMTVDCAVVQDEFAEALGAARGLPRDATLPLASRARHLADVALAQLRLGHSDRALNTVLTMEQMAPDWIRYQSLPRQVVTELVEHERRVSAPLRDLAMRLGATER</sequence>
<gene>
    <name evidence="2" type="ORF">FB471_5679</name>
</gene>
<dbReference type="SUPFAM" id="SSF48452">
    <property type="entry name" value="TPR-like"/>
    <property type="match status" value="1"/>
</dbReference>
<dbReference type="GO" id="GO:0003677">
    <property type="term" value="F:DNA binding"/>
    <property type="evidence" value="ECO:0007669"/>
    <property type="project" value="InterPro"/>
</dbReference>
<dbReference type="SMART" id="SM00530">
    <property type="entry name" value="HTH_XRE"/>
    <property type="match status" value="1"/>
</dbReference>
<reference evidence="2 3" key="1">
    <citation type="submission" date="2019-06" db="EMBL/GenBank/DDBJ databases">
        <title>Sequencing the genomes of 1000 actinobacteria strains.</title>
        <authorList>
            <person name="Klenk H.-P."/>
        </authorList>
    </citation>
    <scope>NUCLEOTIDE SEQUENCE [LARGE SCALE GENOMIC DNA]</scope>
    <source>
        <strain evidence="2 3">DSM 45679</strain>
    </source>
</reference>
<dbReference type="PROSITE" id="PS50943">
    <property type="entry name" value="HTH_CROC1"/>
    <property type="match status" value="1"/>
</dbReference>
<dbReference type="InterPro" id="IPR010982">
    <property type="entry name" value="Lambda_DNA-bd_dom_sf"/>
</dbReference>
<dbReference type="Pfam" id="PF13560">
    <property type="entry name" value="HTH_31"/>
    <property type="match status" value="1"/>
</dbReference>
<feature type="domain" description="HTH cro/C1-type" evidence="1">
    <location>
        <begin position="24"/>
        <end position="70"/>
    </location>
</feature>
<evidence type="ECO:0000313" key="2">
    <source>
        <dbReference type="EMBL" id="TQJ05836.1"/>
    </source>
</evidence>
<name>A0A542DS81_AMYCI</name>
<dbReference type="CDD" id="cd00093">
    <property type="entry name" value="HTH_XRE"/>
    <property type="match status" value="1"/>
</dbReference>